<dbReference type="Gene3D" id="3.30.1330.80">
    <property type="entry name" value="Hypothetical protein, similar to alpha- acetolactate decarboxylase, domain 2"/>
    <property type="match status" value="1"/>
</dbReference>
<gene>
    <name evidence="9" type="ORF">HKW66_Vig0142710</name>
</gene>
<dbReference type="PANTHER" id="PTHR31500:SF45">
    <property type="entry name" value="AT-HOOK MOTIF NUCLEAR-LOCALIZED PROTEIN"/>
    <property type="match status" value="1"/>
</dbReference>
<feature type="domain" description="PPC" evidence="8">
    <location>
        <begin position="136"/>
        <end position="277"/>
    </location>
</feature>
<dbReference type="Pfam" id="PF03479">
    <property type="entry name" value="PCC"/>
    <property type="match status" value="1"/>
</dbReference>
<comment type="domain">
    <text evidence="6">The PPC domain mediates interactions between AHL proteins.</text>
</comment>
<feature type="region of interest" description="Disordered" evidence="7">
    <location>
        <begin position="285"/>
        <end position="314"/>
    </location>
</feature>
<evidence type="ECO:0000256" key="4">
    <source>
        <dbReference type="ARBA" id="ARBA00023163"/>
    </source>
</evidence>
<dbReference type="SMART" id="SM00384">
    <property type="entry name" value="AT_hook"/>
    <property type="match status" value="2"/>
</dbReference>
<name>A0A8T0KGC7_PHAAN</name>
<keyword evidence="3 6" id="KW-0238">DNA-binding</keyword>
<evidence type="ECO:0000256" key="2">
    <source>
        <dbReference type="ARBA" id="ARBA00023015"/>
    </source>
</evidence>
<dbReference type="Proteomes" id="UP000743370">
    <property type="component" value="Unassembled WGS sequence"/>
</dbReference>
<keyword evidence="4 6" id="KW-0804">Transcription</keyword>
<reference evidence="9 10" key="1">
    <citation type="submission" date="2020-05" db="EMBL/GenBank/DDBJ databases">
        <title>Vigna angularis (adzuki bean) Var. LongXiaoDou No. 4 denovo assembly.</title>
        <authorList>
            <person name="Xiang H."/>
        </authorList>
    </citation>
    <scope>NUCLEOTIDE SEQUENCE [LARGE SCALE GENOMIC DNA]</scope>
    <source>
        <tissue evidence="9">Leaf</tissue>
    </source>
</reference>
<evidence type="ECO:0000256" key="5">
    <source>
        <dbReference type="ARBA" id="ARBA00023242"/>
    </source>
</evidence>
<accession>A0A8T0KGC7</accession>
<feature type="region of interest" description="Disordered" evidence="7">
    <location>
        <begin position="75"/>
        <end position="117"/>
    </location>
</feature>
<feature type="region of interest" description="Disordered" evidence="7">
    <location>
        <begin position="355"/>
        <end position="380"/>
    </location>
</feature>
<dbReference type="AlphaFoldDB" id="A0A8T0KGC7"/>
<organism evidence="9 10">
    <name type="scientific">Phaseolus angularis</name>
    <name type="common">Azuki bean</name>
    <name type="synonym">Vigna angularis</name>
    <dbReference type="NCBI Taxonomy" id="3914"/>
    <lineage>
        <taxon>Eukaryota</taxon>
        <taxon>Viridiplantae</taxon>
        <taxon>Streptophyta</taxon>
        <taxon>Embryophyta</taxon>
        <taxon>Tracheophyta</taxon>
        <taxon>Spermatophyta</taxon>
        <taxon>Magnoliopsida</taxon>
        <taxon>eudicotyledons</taxon>
        <taxon>Gunneridae</taxon>
        <taxon>Pentapetalae</taxon>
        <taxon>rosids</taxon>
        <taxon>fabids</taxon>
        <taxon>Fabales</taxon>
        <taxon>Fabaceae</taxon>
        <taxon>Papilionoideae</taxon>
        <taxon>50 kb inversion clade</taxon>
        <taxon>NPAAA clade</taxon>
        <taxon>indigoferoid/millettioid clade</taxon>
        <taxon>Phaseoleae</taxon>
        <taxon>Vigna</taxon>
    </lineage>
</organism>
<feature type="region of interest" description="Disordered" evidence="7">
    <location>
        <begin position="1"/>
        <end position="37"/>
    </location>
</feature>
<keyword evidence="2 6" id="KW-0805">Transcription regulation</keyword>
<dbReference type="InterPro" id="IPR017956">
    <property type="entry name" value="AT_hook_DNA-bd_motif"/>
</dbReference>
<evidence type="ECO:0000256" key="6">
    <source>
        <dbReference type="RuleBase" id="RU367031"/>
    </source>
</evidence>
<dbReference type="EMBL" id="JABFOF010000005">
    <property type="protein sequence ID" value="KAG2397493.1"/>
    <property type="molecule type" value="Genomic_DNA"/>
</dbReference>
<evidence type="ECO:0000313" key="10">
    <source>
        <dbReference type="Proteomes" id="UP000743370"/>
    </source>
</evidence>
<evidence type="ECO:0000256" key="7">
    <source>
        <dbReference type="SAM" id="MobiDB-lite"/>
    </source>
</evidence>
<dbReference type="CDD" id="cd11378">
    <property type="entry name" value="DUF296"/>
    <property type="match status" value="1"/>
</dbReference>
<dbReference type="GO" id="GO:0005634">
    <property type="term" value="C:nucleus"/>
    <property type="evidence" value="ECO:0007669"/>
    <property type="project" value="UniProtKB-SubCell"/>
</dbReference>
<dbReference type="PROSITE" id="PS51742">
    <property type="entry name" value="PPC"/>
    <property type="match status" value="1"/>
</dbReference>
<dbReference type="PANTHER" id="PTHR31500">
    <property type="entry name" value="AT-HOOK MOTIF NUCLEAR-LOCALIZED PROTEIN 9"/>
    <property type="match status" value="1"/>
</dbReference>
<comment type="function">
    <text evidence="1 6">Transcription factor that specifically binds AT-rich DNA sequences related to the nuclear matrix attachment regions (MARs).</text>
</comment>
<sequence>MEQHNLSDTDQFLTLGATSDESQSPKEAAPYVSAADNNNNAVSAVNVATGPGSGSELVVAVANSDAVGSGLVVKRGRGRPRKSEDVGSTASPLMAVVPPPLPGLSDQTKRARGRPRGSGKLQVIASIGGFLAETAGRSFIPHVLTVQIGENLVETIMSFFEKGPLSVCILSATGAISNVTIREHAGSNHITRFEGTFEILSLSGACTFVGGINGPVRTGGSLSISMARSDGNVLGGILESALVAACPIQVSVSCVHQLVMATFKQNINSQFKRKQLLEFSNGPLMLESPDSERGKMKVPKLTEGERSCSSQPTELVRTTEPSCVADSVFSATPNGVAGSATNMHSACVIGVDMDNQAPQSASDDSDQKTSAEVNANVIEL</sequence>
<comment type="caution">
    <text evidence="9">The sequence shown here is derived from an EMBL/GenBank/DDBJ whole genome shotgun (WGS) entry which is preliminary data.</text>
</comment>
<feature type="compositionally biased region" description="Basic and acidic residues" evidence="7">
    <location>
        <begin position="290"/>
        <end position="306"/>
    </location>
</feature>
<comment type="subcellular location">
    <subcellularLocation>
        <location evidence="6">Nucleus</location>
    </subcellularLocation>
</comment>
<protein>
    <recommendedName>
        <fullName evidence="6">AT-hook motif nuclear-localized protein</fullName>
    </recommendedName>
</protein>
<evidence type="ECO:0000256" key="3">
    <source>
        <dbReference type="ARBA" id="ARBA00023125"/>
    </source>
</evidence>
<dbReference type="InterPro" id="IPR039605">
    <property type="entry name" value="AHL"/>
</dbReference>
<evidence type="ECO:0000313" key="9">
    <source>
        <dbReference type="EMBL" id="KAG2397493.1"/>
    </source>
</evidence>
<dbReference type="GO" id="GO:0003680">
    <property type="term" value="F:minor groove of adenine-thymine-rich DNA binding"/>
    <property type="evidence" value="ECO:0007669"/>
    <property type="project" value="UniProtKB-UniRule"/>
</dbReference>
<feature type="compositionally biased region" description="Polar residues" evidence="7">
    <location>
        <begin position="356"/>
        <end position="373"/>
    </location>
</feature>
<evidence type="ECO:0000256" key="1">
    <source>
        <dbReference type="ARBA" id="ARBA00003687"/>
    </source>
</evidence>
<dbReference type="SUPFAM" id="SSF117856">
    <property type="entry name" value="AF0104/ALDC/Ptd012-like"/>
    <property type="match status" value="1"/>
</dbReference>
<proteinExistence type="predicted"/>
<dbReference type="InterPro" id="IPR005175">
    <property type="entry name" value="PPC_dom"/>
</dbReference>
<evidence type="ECO:0000259" key="8">
    <source>
        <dbReference type="PROSITE" id="PS51742"/>
    </source>
</evidence>
<feature type="compositionally biased region" description="Polar residues" evidence="7">
    <location>
        <begin position="8"/>
        <end position="22"/>
    </location>
</feature>
<dbReference type="PRINTS" id="PR00929">
    <property type="entry name" value="ATHOOK"/>
</dbReference>
<keyword evidence="5 6" id="KW-0539">Nucleus</keyword>